<dbReference type="InterPro" id="IPR050266">
    <property type="entry name" value="AB_hydrolase_sf"/>
</dbReference>
<name>A0ABD4A9J0_9BACI</name>
<dbReference type="Pfam" id="PF00561">
    <property type="entry name" value="Abhydrolase_1"/>
    <property type="match status" value="1"/>
</dbReference>
<reference evidence="2 3" key="1">
    <citation type="submission" date="2015-01" db="EMBL/GenBank/DDBJ databases">
        <title>Draft Genome Sequences of Four Bacillus thermoamylovorans Strains, Isolated From Food Products.</title>
        <authorList>
            <person name="Krawcyk A.O."/>
            <person name="Berendsen E.M."/>
            <person name="Eijlander R.T."/>
            <person name="de Jong A."/>
            <person name="Wells-Bennik M."/>
            <person name="Kuipers O.P."/>
        </authorList>
    </citation>
    <scope>NUCLEOTIDE SEQUENCE [LARGE SCALE GENOMIC DNA]</scope>
    <source>
        <strain evidence="2 3">B4167</strain>
    </source>
</reference>
<accession>A0ABD4A9J0</accession>
<dbReference type="SUPFAM" id="SSF53474">
    <property type="entry name" value="alpha/beta-Hydrolases"/>
    <property type="match status" value="1"/>
</dbReference>
<dbReference type="InterPro" id="IPR000073">
    <property type="entry name" value="AB_hydrolase_1"/>
</dbReference>
<evidence type="ECO:0000313" key="3">
    <source>
        <dbReference type="Proteomes" id="UP000032076"/>
    </source>
</evidence>
<evidence type="ECO:0000259" key="1">
    <source>
        <dbReference type="Pfam" id="PF00561"/>
    </source>
</evidence>
<gene>
    <name evidence="2" type="ORF">B4167_2092</name>
</gene>
<dbReference type="PANTHER" id="PTHR43798">
    <property type="entry name" value="MONOACYLGLYCEROL LIPASE"/>
    <property type="match status" value="1"/>
</dbReference>
<dbReference type="Proteomes" id="UP000032076">
    <property type="component" value="Unassembled WGS sequence"/>
</dbReference>
<feature type="domain" description="AB hydrolase-1" evidence="1">
    <location>
        <begin position="4"/>
        <end position="81"/>
    </location>
</feature>
<organism evidence="2 3">
    <name type="scientific">Caldibacillus thermoamylovorans</name>
    <dbReference type="NCBI Taxonomy" id="35841"/>
    <lineage>
        <taxon>Bacteria</taxon>
        <taxon>Bacillati</taxon>
        <taxon>Bacillota</taxon>
        <taxon>Bacilli</taxon>
        <taxon>Bacillales</taxon>
        <taxon>Bacillaceae</taxon>
        <taxon>Caldibacillus</taxon>
    </lineage>
</organism>
<dbReference type="Gene3D" id="3.40.50.1820">
    <property type="entry name" value="alpha/beta hydrolase"/>
    <property type="match status" value="1"/>
</dbReference>
<dbReference type="EMBL" id="JXLU01000040">
    <property type="protein sequence ID" value="KIO73453.1"/>
    <property type="molecule type" value="Genomic_DNA"/>
</dbReference>
<dbReference type="InterPro" id="IPR029058">
    <property type="entry name" value="AB_hydrolase_fold"/>
</dbReference>
<protein>
    <recommendedName>
        <fullName evidence="1">AB hydrolase-1 domain-containing protein</fullName>
    </recommendedName>
</protein>
<sequence>MSLQYKVITFDLRGHGRSGYSKEPITYRMIANDIAKLMDHLSIEKAVICGYSTGGSVVLEFLLSHKDRALGGVIISGMSEVRDFYNEKRIAIARLLSKAKAKHLLGLAVSWGNSNTFKTFTNMFRDAVKGDPRNICQYYLYSLQYNCTDQLHTISLPV</sequence>
<dbReference type="RefSeq" id="WP_082025941.1">
    <property type="nucleotide sequence ID" value="NZ_JAMAYU010000094.1"/>
</dbReference>
<comment type="caution">
    <text evidence="2">The sequence shown here is derived from an EMBL/GenBank/DDBJ whole genome shotgun (WGS) entry which is preliminary data.</text>
</comment>
<evidence type="ECO:0000313" key="2">
    <source>
        <dbReference type="EMBL" id="KIO73453.1"/>
    </source>
</evidence>
<dbReference type="AlphaFoldDB" id="A0ABD4A9J0"/>
<proteinExistence type="predicted"/>
<dbReference type="PANTHER" id="PTHR43798:SF33">
    <property type="entry name" value="HYDROLASE, PUTATIVE (AFU_ORTHOLOGUE AFUA_2G14860)-RELATED"/>
    <property type="match status" value="1"/>
</dbReference>